<proteinExistence type="predicted"/>
<accession>A0AAD9M599</accession>
<name>A0AAD9M599_9PEZI</name>
<sequence length="117" mass="12572">MLYDEMTQWKLKVHASAKSLPVQAASLALVSSAGVDLVAALFLSTEVGVAFLALARGGLQWEVENYCFEASCLLYIWLRENPKFTASKSDLGDTSCMSLADTDQGGTSGLAKMFKAL</sequence>
<dbReference type="EMBL" id="MU842810">
    <property type="protein sequence ID" value="KAK2035096.1"/>
    <property type="molecule type" value="Genomic_DNA"/>
</dbReference>
<dbReference type="AlphaFoldDB" id="A0AAD9M599"/>
<evidence type="ECO:0000313" key="1">
    <source>
        <dbReference type="EMBL" id="KAK2035096.1"/>
    </source>
</evidence>
<dbReference type="Proteomes" id="UP001232148">
    <property type="component" value="Unassembled WGS sequence"/>
</dbReference>
<reference evidence="1" key="1">
    <citation type="submission" date="2021-06" db="EMBL/GenBank/DDBJ databases">
        <title>Comparative genomics, transcriptomics and evolutionary studies reveal genomic signatures of adaptation to plant cell wall in hemibiotrophic fungi.</title>
        <authorList>
            <consortium name="DOE Joint Genome Institute"/>
            <person name="Baroncelli R."/>
            <person name="Diaz J.F."/>
            <person name="Benocci T."/>
            <person name="Peng M."/>
            <person name="Battaglia E."/>
            <person name="Haridas S."/>
            <person name="Andreopoulos W."/>
            <person name="Labutti K."/>
            <person name="Pangilinan J."/>
            <person name="Floch G.L."/>
            <person name="Makela M.R."/>
            <person name="Henrissat B."/>
            <person name="Grigoriev I.V."/>
            <person name="Crouch J.A."/>
            <person name="De Vries R.P."/>
            <person name="Sukno S.A."/>
            <person name="Thon M.R."/>
        </authorList>
    </citation>
    <scope>NUCLEOTIDE SEQUENCE</scope>
    <source>
        <strain evidence="1">MAFF235873</strain>
    </source>
</reference>
<gene>
    <name evidence="1" type="ORF">LX32DRAFT_688758</name>
</gene>
<organism evidence="1 2">
    <name type="scientific">Colletotrichum zoysiae</name>
    <dbReference type="NCBI Taxonomy" id="1216348"/>
    <lineage>
        <taxon>Eukaryota</taxon>
        <taxon>Fungi</taxon>
        <taxon>Dikarya</taxon>
        <taxon>Ascomycota</taxon>
        <taxon>Pezizomycotina</taxon>
        <taxon>Sordariomycetes</taxon>
        <taxon>Hypocreomycetidae</taxon>
        <taxon>Glomerellales</taxon>
        <taxon>Glomerellaceae</taxon>
        <taxon>Colletotrichum</taxon>
        <taxon>Colletotrichum graminicola species complex</taxon>
    </lineage>
</organism>
<comment type="caution">
    <text evidence="1">The sequence shown here is derived from an EMBL/GenBank/DDBJ whole genome shotgun (WGS) entry which is preliminary data.</text>
</comment>
<keyword evidence="2" id="KW-1185">Reference proteome</keyword>
<protein>
    <submittedName>
        <fullName evidence="1">Uncharacterized protein</fullName>
    </submittedName>
</protein>
<evidence type="ECO:0000313" key="2">
    <source>
        <dbReference type="Proteomes" id="UP001232148"/>
    </source>
</evidence>